<comment type="catalytic activity">
    <reaction evidence="20">
        <text>hexadecanoyl-CoA + H2O = hexadecanoate + CoA + H(+)</text>
        <dbReference type="Rhea" id="RHEA:16645"/>
        <dbReference type="ChEBI" id="CHEBI:7896"/>
        <dbReference type="ChEBI" id="CHEBI:15377"/>
        <dbReference type="ChEBI" id="CHEBI:15378"/>
        <dbReference type="ChEBI" id="CHEBI:57287"/>
        <dbReference type="ChEBI" id="CHEBI:57379"/>
        <dbReference type="EC" id="3.1.2.2"/>
    </reaction>
    <physiologicalReaction direction="left-to-right" evidence="20">
        <dbReference type="Rhea" id="RHEA:16646"/>
    </physiologicalReaction>
</comment>
<keyword evidence="10" id="KW-0443">Lipid metabolism</keyword>
<organism evidence="25 26">
    <name type="scientific">Nocardioides faecalis</name>
    <dbReference type="NCBI Taxonomy" id="2803858"/>
    <lineage>
        <taxon>Bacteria</taxon>
        <taxon>Bacillati</taxon>
        <taxon>Actinomycetota</taxon>
        <taxon>Actinomycetes</taxon>
        <taxon>Propionibacteriales</taxon>
        <taxon>Nocardioidaceae</taxon>
        <taxon>Nocardioides</taxon>
    </lineage>
</organism>
<reference evidence="25" key="1">
    <citation type="submission" date="2021-01" db="EMBL/GenBank/DDBJ databases">
        <title>Novel species in genus Nocardioides.</title>
        <authorList>
            <person name="Zhang G."/>
        </authorList>
    </citation>
    <scope>NUCLEOTIDE SEQUENCE</scope>
    <source>
        <strain evidence="25">Zg-536</strain>
    </source>
</reference>
<dbReference type="CDD" id="cd03443">
    <property type="entry name" value="PaaI_thioesterase"/>
    <property type="match status" value="1"/>
</dbReference>
<comment type="catalytic activity">
    <reaction evidence="23">
        <text>tetradecanoyl-CoA + H2O = tetradecanoate + CoA + H(+)</text>
        <dbReference type="Rhea" id="RHEA:40119"/>
        <dbReference type="ChEBI" id="CHEBI:15377"/>
        <dbReference type="ChEBI" id="CHEBI:15378"/>
        <dbReference type="ChEBI" id="CHEBI:30807"/>
        <dbReference type="ChEBI" id="CHEBI:57287"/>
        <dbReference type="ChEBI" id="CHEBI:57385"/>
    </reaction>
    <physiologicalReaction direction="left-to-right" evidence="23">
        <dbReference type="Rhea" id="RHEA:40120"/>
    </physiologicalReaction>
</comment>
<keyword evidence="12" id="KW-0966">Cell projection</keyword>
<comment type="caution">
    <text evidence="25">The sequence shown here is derived from an EMBL/GenBank/DDBJ whole genome shotgun (WGS) entry which is preliminary data.</text>
</comment>
<feature type="domain" description="Thioesterase" evidence="24">
    <location>
        <begin position="122"/>
        <end position="185"/>
    </location>
</feature>
<dbReference type="PANTHER" id="PTHR12418">
    <property type="entry name" value="ACYL-COENZYME A THIOESTERASE THEM4"/>
    <property type="match status" value="1"/>
</dbReference>
<evidence type="ECO:0000256" key="21">
    <source>
        <dbReference type="ARBA" id="ARBA00047969"/>
    </source>
</evidence>
<comment type="catalytic activity">
    <reaction evidence="21">
        <text>decanoyl-CoA + H2O = decanoate + CoA + H(+)</text>
        <dbReference type="Rhea" id="RHEA:40059"/>
        <dbReference type="ChEBI" id="CHEBI:15377"/>
        <dbReference type="ChEBI" id="CHEBI:15378"/>
        <dbReference type="ChEBI" id="CHEBI:27689"/>
        <dbReference type="ChEBI" id="CHEBI:57287"/>
        <dbReference type="ChEBI" id="CHEBI:61430"/>
    </reaction>
    <physiologicalReaction direction="left-to-right" evidence="21">
        <dbReference type="Rhea" id="RHEA:40060"/>
    </physiologicalReaction>
</comment>
<dbReference type="RefSeq" id="WP_205289758.1">
    <property type="nucleotide sequence ID" value="NZ_CP074406.1"/>
</dbReference>
<dbReference type="InterPro" id="IPR052365">
    <property type="entry name" value="THEM4/THEM5_acyl-CoA_thioest"/>
</dbReference>
<dbReference type="GO" id="GO:0005737">
    <property type="term" value="C:cytoplasm"/>
    <property type="evidence" value="ECO:0007669"/>
    <property type="project" value="UniProtKB-SubCell"/>
</dbReference>
<comment type="catalytic activity">
    <reaction evidence="13">
        <text>(5Z,8Z,11Z,14Z)-eicosatetraenoyl-CoA + H2O = (5Z,8Z,11Z,14Z)-eicosatetraenoate + CoA + H(+)</text>
        <dbReference type="Rhea" id="RHEA:40151"/>
        <dbReference type="ChEBI" id="CHEBI:15377"/>
        <dbReference type="ChEBI" id="CHEBI:15378"/>
        <dbReference type="ChEBI" id="CHEBI:32395"/>
        <dbReference type="ChEBI" id="CHEBI:57287"/>
        <dbReference type="ChEBI" id="CHEBI:57368"/>
    </reaction>
    <physiologicalReaction direction="left-to-right" evidence="13">
        <dbReference type="Rhea" id="RHEA:40152"/>
    </physiologicalReaction>
</comment>
<evidence type="ECO:0000256" key="1">
    <source>
        <dbReference type="ARBA" id="ARBA00004170"/>
    </source>
</evidence>
<dbReference type="Proteomes" id="UP000663791">
    <property type="component" value="Unassembled WGS sequence"/>
</dbReference>
<keyword evidence="26" id="KW-1185">Reference proteome</keyword>
<dbReference type="GO" id="GO:0016020">
    <property type="term" value="C:membrane"/>
    <property type="evidence" value="ECO:0007669"/>
    <property type="project" value="UniProtKB-SubCell"/>
</dbReference>
<evidence type="ECO:0000256" key="5">
    <source>
        <dbReference type="ARBA" id="ARBA00022490"/>
    </source>
</evidence>
<evidence type="ECO:0000256" key="12">
    <source>
        <dbReference type="ARBA" id="ARBA00023273"/>
    </source>
</evidence>
<keyword evidence="9" id="KW-0809">Transit peptide</keyword>
<evidence type="ECO:0000256" key="14">
    <source>
        <dbReference type="ARBA" id="ARBA00037002"/>
    </source>
</evidence>
<keyword evidence="7" id="KW-0378">Hydrolase</keyword>
<evidence type="ECO:0000256" key="23">
    <source>
        <dbReference type="ARBA" id="ARBA00048180"/>
    </source>
</evidence>
<dbReference type="GO" id="GO:0016787">
    <property type="term" value="F:hydrolase activity"/>
    <property type="evidence" value="ECO:0007669"/>
    <property type="project" value="UniProtKB-KW"/>
</dbReference>
<dbReference type="InterPro" id="IPR029069">
    <property type="entry name" value="HotDog_dom_sf"/>
</dbReference>
<dbReference type="AlphaFoldDB" id="A0A939BX56"/>
<evidence type="ECO:0000256" key="4">
    <source>
        <dbReference type="ARBA" id="ARBA00022475"/>
    </source>
</evidence>
<evidence type="ECO:0000256" key="13">
    <source>
        <dbReference type="ARBA" id="ARBA00035852"/>
    </source>
</evidence>
<sequence>MAWPYVADDTSDPLLAADAEVWQPFTDAVRELVDACVQSDVDADDVRAAQADVEAALARLGKARLSTTLGQSGTVGSRRRAWGNPVIGVRNPIAPPLHVDSDPAGRAWSDFHLGPAYEGPPGLVHGGVVSLIIDQVLGHAVGAGRQPAMTGTLTIRYERGTPLGDLRVEAWVERREGVKIHAGAHVLGPDGPTAVAEAVFIVPRRFRDQLSDGIGAADQGSTQG</sequence>
<dbReference type="Gene3D" id="3.10.129.10">
    <property type="entry name" value="Hotdog Thioesterase"/>
    <property type="match status" value="1"/>
</dbReference>
<dbReference type="SUPFAM" id="SSF54637">
    <property type="entry name" value="Thioesterase/thiol ester dehydrase-isomerase"/>
    <property type="match status" value="1"/>
</dbReference>
<gene>
    <name evidence="25" type="ORF">JK386_00905</name>
</gene>
<evidence type="ECO:0000256" key="22">
    <source>
        <dbReference type="ARBA" id="ARBA00048074"/>
    </source>
</evidence>
<dbReference type="EC" id="3.1.2.2" evidence="16"/>
<dbReference type="InterPro" id="IPR006683">
    <property type="entry name" value="Thioestr_dom"/>
</dbReference>
<evidence type="ECO:0000313" key="26">
    <source>
        <dbReference type="Proteomes" id="UP000663791"/>
    </source>
</evidence>
<evidence type="ECO:0000256" key="17">
    <source>
        <dbReference type="ARBA" id="ARBA00040123"/>
    </source>
</evidence>
<evidence type="ECO:0000256" key="16">
    <source>
        <dbReference type="ARBA" id="ARBA00038848"/>
    </source>
</evidence>
<dbReference type="Pfam" id="PF03061">
    <property type="entry name" value="4HBT"/>
    <property type="match status" value="1"/>
</dbReference>
<evidence type="ECO:0000313" key="25">
    <source>
        <dbReference type="EMBL" id="MBM9458455.1"/>
    </source>
</evidence>
<evidence type="ECO:0000256" key="19">
    <source>
        <dbReference type="ARBA" id="ARBA00047588"/>
    </source>
</evidence>
<proteinExistence type="inferred from homology"/>
<comment type="subcellular location">
    <subcellularLocation>
        <location evidence="3">Cell projection</location>
        <location evidence="3">Ruffle membrane</location>
    </subcellularLocation>
    <subcellularLocation>
        <location evidence="2">Cytoplasm</location>
    </subcellularLocation>
    <subcellularLocation>
        <location evidence="1">Membrane</location>
        <topology evidence="1">Peripheral membrane protein</topology>
    </subcellularLocation>
</comment>
<keyword evidence="5" id="KW-0963">Cytoplasm</keyword>
<keyword evidence="4" id="KW-1003">Cell membrane</keyword>
<dbReference type="PANTHER" id="PTHR12418:SF19">
    <property type="entry name" value="ACYL-COENZYME A THIOESTERASE THEM4"/>
    <property type="match status" value="1"/>
</dbReference>
<comment type="catalytic activity">
    <reaction evidence="19">
        <text>octanoyl-CoA + H2O = octanoate + CoA + H(+)</text>
        <dbReference type="Rhea" id="RHEA:30143"/>
        <dbReference type="ChEBI" id="CHEBI:15377"/>
        <dbReference type="ChEBI" id="CHEBI:15378"/>
        <dbReference type="ChEBI" id="CHEBI:25646"/>
        <dbReference type="ChEBI" id="CHEBI:57287"/>
        <dbReference type="ChEBI" id="CHEBI:57386"/>
    </reaction>
    <physiologicalReaction direction="left-to-right" evidence="19">
        <dbReference type="Rhea" id="RHEA:30144"/>
    </physiologicalReaction>
</comment>
<name>A0A939BX56_9ACTN</name>
<keyword evidence="11" id="KW-0472">Membrane</keyword>
<dbReference type="GO" id="GO:0006631">
    <property type="term" value="P:fatty acid metabolic process"/>
    <property type="evidence" value="ECO:0007669"/>
    <property type="project" value="UniProtKB-KW"/>
</dbReference>
<evidence type="ECO:0000256" key="9">
    <source>
        <dbReference type="ARBA" id="ARBA00022946"/>
    </source>
</evidence>
<evidence type="ECO:0000259" key="24">
    <source>
        <dbReference type="Pfam" id="PF03061"/>
    </source>
</evidence>
<comment type="similarity">
    <text evidence="15">Belongs to the THEM4/THEM5 thioesterase family.</text>
</comment>
<accession>A0A939BX56</accession>
<evidence type="ECO:0000256" key="7">
    <source>
        <dbReference type="ARBA" id="ARBA00022801"/>
    </source>
</evidence>
<comment type="catalytic activity">
    <reaction evidence="22">
        <text>dodecanoyl-CoA + H2O = dodecanoate + CoA + H(+)</text>
        <dbReference type="Rhea" id="RHEA:30135"/>
        <dbReference type="ChEBI" id="CHEBI:15377"/>
        <dbReference type="ChEBI" id="CHEBI:15378"/>
        <dbReference type="ChEBI" id="CHEBI:18262"/>
        <dbReference type="ChEBI" id="CHEBI:57287"/>
        <dbReference type="ChEBI" id="CHEBI:57375"/>
    </reaction>
    <physiologicalReaction direction="left-to-right" evidence="22">
        <dbReference type="Rhea" id="RHEA:30136"/>
    </physiologicalReaction>
</comment>
<keyword evidence="8" id="KW-0276">Fatty acid metabolism</keyword>
<dbReference type="EMBL" id="JAERTX010000001">
    <property type="protein sequence ID" value="MBM9458455.1"/>
    <property type="molecule type" value="Genomic_DNA"/>
</dbReference>
<protein>
    <recommendedName>
        <fullName evidence="17">Acyl-coenzyme A thioesterase THEM4</fullName>
        <ecNumber evidence="16">3.1.2.2</ecNumber>
    </recommendedName>
    <alternativeName>
        <fullName evidence="18">Thioesterase superfamily member 4</fullName>
    </alternativeName>
</protein>
<evidence type="ECO:0000256" key="18">
    <source>
        <dbReference type="ARBA" id="ARBA00043210"/>
    </source>
</evidence>
<evidence type="ECO:0000256" key="6">
    <source>
        <dbReference type="ARBA" id="ARBA00022703"/>
    </source>
</evidence>
<evidence type="ECO:0000256" key="10">
    <source>
        <dbReference type="ARBA" id="ARBA00023098"/>
    </source>
</evidence>
<evidence type="ECO:0000256" key="2">
    <source>
        <dbReference type="ARBA" id="ARBA00004496"/>
    </source>
</evidence>
<keyword evidence="6" id="KW-0053">Apoptosis</keyword>
<evidence type="ECO:0000256" key="3">
    <source>
        <dbReference type="ARBA" id="ARBA00004632"/>
    </source>
</evidence>
<evidence type="ECO:0000256" key="11">
    <source>
        <dbReference type="ARBA" id="ARBA00023136"/>
    </source>
</evidence>
<comment type="catalytic activity">
    <reaction evidence="14">
        <text>(9Z)-octadecenoyl-CoA + H2O = (9Z)-octadecenoate + CoA + H(+)</text>
        <dbReference type="Rhea" id="RHEA:40139"/>
        <dbReference type="ChEBI" id="CHEBI:15377"/>
        <dbReference type="ChEBI" id="CHEBI:15378"/>
        <dbReference type="ChEBI" id="CHEBI:30823"/>
        <dbReference type="ChEBI" id="CHEBI:57287"/>
        <dbReference type="ChEBI" id="CHEBI:57387"/>
    </reaction>
    <physiologicalReaction direction="left-to-right" evidence="14">
        <dbReference type="Rhea" id="RHEA:40140"/>
    </physiologicalReaction>
</comment>
<evidence type="ECO:0000256" key="8">
    <source>
        <dbReference type="ARBA" id="ARBA00022832"/>
    </source>
</evidence>
<evidence type="ECO:0000256" key="20">
    <source>
        <dbReference type="ARBA" id="ARBA00047734"/>
    </source>
</evidence>
<evidence type="ECO:0000256" key="15">
    <source>
        <dbReference type="ARBA" id="ARBA00038456"/>
    </source>
</evidence>